<feature type="region of interest" description="Disordered" evidence="2">
    <location>
        <begin position="151"/>
        <end position="179"/>
    </location>
</feature>
<sequence length="491" mass="52958">MTPPHTAALKRQVPHLFYSSGRNKRRSTRSYNIRSPLAIIMLTDDAPNASMASEMIEGDAILGYQEMHAGDHSDYIDDSSSFEDMISREPAAAKFATAENSLADESSIYAPSENSGFCTNITALRAREGLEVQDAPATPLRLPRVTLVPATPLPATLSTPPTHSPASVPRDRAAPQGNASLSEDMQEASVVGGILPPSGMAAIEGNVSLSETMQEASVVGGILLPSALAPRDTALGGNASVSEDMQEASVVGGILSPQENPARSSPGPSGSADTKGKARGQIVLVRTGSLETRSRKNSTQSNGSGIGGWSTPVVGASGARPIFDLGASERDLREQVKKLEAQAEKKDIEWKERLQLEKEAAEKKDTEWKERLQLEKEAAEKKDTEWKERLQSRKAAAERSLEKSELAAEEMKAELRARLRSEKAAAERNLEKQEVAAEKQEVAAERMINAMQASLDKQEKTMEAQRQMYELLQGLYQAAQAEIAALKASQV</sequence>
<feature type="region of interest" description="Disordered" evidence="2">
    <location>
        <begin position="255"/>
        <end position="310"/>
    </location>
</feature>
<evidence type="ECO:0000313" key="4">
    <source>
        <dbReference type="Proteomes" id="UP000308730"/>
    </source>
</evidence>
<dbReference type="AlphaFoldDB" id="A0A4S4MUV7"/>
<evidence type="ECO:0000313" key="3">
    <source>
        <dbReference type="EMBL" id="THH30096.1"/>
    </source>
</evidence>
<proteinExistence type="predicted"/>
<organism evidence="3 4">
    <name type="scientific">Antrodiella citrinella</name>
    <dbReference type="NCBI Taxonomy" id="2447956"/>
    <lineage>
        <taxon>Eukaryota</taxon>
        <taxon>Fungi</taxon>
        <taxon>Dikarya</taxon>
        <taxon>Basidiomycota</taxon>
        <taxon>Agaricomycotina</taxon>
        <taxon>Agaricomycetes</taxon>
        <taxon>Polyporales</taxon>
        <taxon>Steccherinaceae</taxon>
        <taxon>Antrodiella</taxon>
    </lineage>
</organism>
<comment type="caution">
    <text evidence="3">The sequence shown here is derived from an EMBL/GenBank/DDBJ whole genome shotgun (WGS) entry which is preliminary data.</text>
</comment>
<keyword evidence="1" id="KW-0175">Coiled coil</keyword>
<dbReference type="Proteomes" id="UP000308730">
    <property type="component" value="Unassembled WGS sequence"/>
</dbReference>
<feature type="coiled-coil region" evidence="1">
    <location>
        <begin position="329"/>
        <end position="489"/>
    </location>
</feature>
<dbReference type="EMBL" id="SGPM01000094">
    <property type="protein sequence ID" value="THH30096.1"/>
    <property type="molecule type" value="Genomic_DNA"/>
</dbReference>
<accession>A0A4S4MUV7</accession>
<protein>
    <submittedName>
        <fullName evidence="3">Uncharacterized protein</fullName>
    </submittedName>
</protein>
<name>A0A4S4MUV7_9APHY</name>
<evidence type="ECO:0000256" key="2">
    <source>
        <dbReference type="SAM" id="MobiDB-lite"/>
    </source>
</evidence>
<evidence type="ECO:0000256" key="1">
    <source>
        <dbReference type="SAM" id="Coils"/>
    </source>
</evidence>
<feature type="compositionally biased region" description="Low complexity" evidence="2">
    <location>
        <begin position="151"/>
        <end position="167"/>
    </location>
</feature>
<reference evidence="3 4" key="1">
    <citation type="submission" date="2019-02" db="EMBL/GenBank/DDBJ databases">
        <title>Genome sequencing of the rare red list fungi Antrodiella citrinella (Flaviporus citrinellus).</title>
        <authorList>
            <person name="Buettner E."/>
            <person name="Kellner H."/>
        </authorList>
    </citation>
    <scope>NUCLEOTIDE SEQUENCE [LARGE SCALE GENOMIC DNA]</scope>
    <source>
        <strain evidence="3 4">DSM 108506</strain>
    </source>
</reference>
<keyword evidence="4" id="KW-1185">Reference proteome</keyword>
<gene>
    <name evidence="3" type="ORF">EUX98_g4099</name>
</gene>